<comment type="caution">
    <text evidence="1">The sequence shown here is derived from an EMBL/GenBank/DDBJ whole genome shotgun (WGS) entry which is preliminary data.</text>
</comment>
<dbReference type="RefSeq" id="WP_134763190.1">
    <property type="nucleotide sequence ID" value="NZ_SOZD01000005.1"/>
</dbReference>
<dbReference type="OrthoDB" id="7325655at2"/>
<dbReference type="AlphaFoldDB" id="A0A4Y8RE99"/>
<protein>
    <recommendedName>
        <fullName evidence="3">Phage tail protein</fullName>
    </recommendedName>
</protein>
<evidence type="ECO:0000313" key="2">
    <source>
        <dbReference type="Proteomes" id="UP000298179"/>
    </source>
</evidence>
<proteinExistence type="predicted"/>
<accession>A0A4Y8RE99</accession>
<gene>
    <name evidence="1" type="ORF">E3C22_16670</name>
</gene>
<organism evidence="1 2">
    <name type="scientific">Jiella endophytica</name>
    <dbReference type="NCBI Taxonomy" id="2558362"/>
    <lineage>
        <taxon>Bacteria</taxon>
        <taxon>Pseudomonadati</taxon>
        <taxon>Pseudomonadota</taxon>
        <taxon>Alphaproteobacteria</taxon>
        <taxon>Hyphomicrobiales</taxon>
        <taxon>Aurantimonadaceae</taxon>
        <taxon>Jiella</taxon>
    </lineage>
</organism>
<dbReference type="Proteomes" id="UP000298179">
    <property type="component" value="Unassembled WGS sequence"/>
</dbReference>
<dbReference type="InterPro" id="IPR044000">
    <property type="entry name" value="Phage_tube_2"/>
</dbReference>
<dbReference type="EMBL" id="SOZD01000005">
    <property type="protein sequence ID" value="TFF20541.1"/>
    <property type="molecule type" value="Genomic_DNA"/>
</dbReference>
<evidence type="ECO:0000313" key="1">
    <source>
        <dbReference type="EMBL" id="TFF20541.1"/>
    </source>
</evidence>
<keyword evidence="2" id="KW-1185">Reference proteome</keyword>
<reference evidence="1 2" key="1">
    <citation type="submission" date="2019-03" db="EMBL/GenBank/DDBJ databases">
        <title>Jiella endophytica sp. nov., a novel endophytic bacterium isolated from root of Ficus microcarpa Linn. f.</title>
        <authorList>
            <person name="Tuo L."/>
        </authorList>
    </citation>
    <scope>NUCLEOTIDE SEQUENCE [LARGE SCALE GENOMIC DNA]</scope>
    <source>
        <strain evidence="1 2">CBS5Q-3</strain>
    </source>
</reference>
<sequence length="309" mass="32738">MAKRYYRKLAVLGKLEATYGVDAAPTGAANAMRMTDVQFSPMEGQEVPHESLLPYLGHQGVELAGLYARLEGSIEVAGAGAAGTAPAYGPLLRACGMAETITAATKVSYDPVSTGFEAASLYFNADGVRHVLLGARGTCTVNLTPNQIPRFRFNLMGLLGTISDQALPTVDHAGFVKASVVNKQNTVMSLHGWTAIAESLALDLGNQVEMRFLVGDEGVEIVDRQSTGTFVVEAKSLATKNWFSIAKARTRGALSAVHGTTAGNIVEFNANQVEIGRPNQGQTQGILNYSLPLMLCSGTGDDEMSIVVR</sequence>
<name>A0A4Y8RE99_9HYPH</name>
<dbReference type="Pfam" id="PF18906">
    <property type="entry name" value="Phage_tube_2"/>
    <property type="match status" value="1"/>
</dbReference>
<evidence type="ECO:0008006" key="3">
    <source>
        <dbReference type="Google" id="ProtNLM"/>
    </source>
</evidence>